<dbReference type="Pfam" id="PF03446">
    <property type="entry name" value="NAD_binding_2"/>
    <property type="match status" value="1"/>
</dbReference>
<gene>
    <name evidence="3" type="ORF">R3P38DRAFT_2874678</name>
</gene>
<name>A0AAW0D5Q2_9AGAR</name>
<dbReference type="SUPFAM" id="SSF51735">
    <property type="entry name" value="NAD(P)-binding Rossmann-fold domains"/>
    <property type="match status" value="1"/>
</dbReference>
<keyword evidence="4" id="KW-1185">Reference proteome</keyword>
<dbReference type="PANTHER" id="PTHR43580">
    <property type="entry name" value="OXIDOREDUCTASE GLYR1-RELATED"/>
    <property type="match status" value="1"/>
</dbReference>
<dbReference type="Gene3D" id="1.10.1040.10">
    <property type="entry name" value="N-(1-d-carboxylethyl)-l-norvaline Dehydrogenase, domain 2"/>
    <property type="match status" value="1"/>
</dbReference>
<comment type="similarity">
    <text evidence="1">Belongs to the HIBADH-related family. NP60 subfamily.</text>
</comment>
<dbReference type="InterPro" id="IPR036291">
    <property type="entry name" value="NAD(P)-bd_dom_sf"/>
</dbReference>
<dbReference type="SUPFAM" id="SSF48179">
    <property type="entry name" value="6-phosphogluconate dehydrogenase C-terminal domain-like"/>
    <property type="match status" value="1"/>
</dbReference>
<dbReference type="InterPro" id="IPR006115">
    <property type="entry name" value="6PGDH_NADP-bd"/>
</dbReference>
<comment type="caution">
    <text evidence="3">The sequence shown here is derived from an EMBL/GenBank/DDBJ whole genome shotgun (WGS) entry which is preliminary data.</text>
</comment>
<evidence type="ECO:0000259" key="2">
    <source>
        <dbReference type="Pfam" id="PF03446"/>
    </source>
</evidence>
<reference evidence="3 4" key="1">
    <citation type="journal article" date="2024" name="J Genomics">
        <title>Draft genome sequencing and assembly of Favolaschia claudopus CIRM-BRFM 2984 isolated from oak limbs.</title>
        <authorList>
            <person name="Navarro D."/>
            <person name="Drula E."/>
            <person name="Chaduli D."/>
            <person name="Cazenave R."/>
            <person name="Ahrendt S."/>
            <person name="Wang J."/>
            <person name="Lipzen A."/>
            <person name="Daum C."/>
            <person name="Barry K."/>
            <person name="Grigoriev I.V."/>
            <person name="Favel A."/>
            <person name="Rosso M.N."/>
            <person name="Martin F."/>
        </authorList>
    </citation>
    <scope>NUCLEOTIDE SEQUENCE [LARGE SCALE GENOMIC DNA]</scope>
    <source>
        <strain evidence="3 4">CIRM-BRFM 2984</strain>
    </source>
</reference>
<feature type="domain" description="6-phosphogluconate dehydrogenase NADP-binding" evidence="2">
    <location>
        <begin position="8"/>
        <end position="160"/>
    </location>
</feature>
<dbReference type="Proteomes" id="UP001362999">
    <property type="component" value="Unassembled WGS sequence"/>
</dbReference>
<dbReference type="InterPro" id="IPR051265">
    <property type="entry name" value="HIBADH-related_NP60_sf"/>
</dbReference>
<evidence type="ECO:0000313" key="4">
    <source>
        <dbReference type="Proteomes" id="UP001362999"/>
    </source>
</evidence>
<organism evidence="3 4">
    <name type="scientific">Favolaschia claudopus</name>
    <dbReference type="NCBI Taxonomy" id="2862362"/>
    <lineage>
        <taxon>Eukaryota</taxon>
        <taxon>Fungi</taxon>
        <taxon>Dikarya</taxon>
        <taxon>Basidiomycota</taxon>
        <taxon>Agaricomycotina</taxon>
        <taxon>Agaricomycetes</taxon>
        <taxon>Agaricomycetidae</taxon>
        <taxon>Agaricales</taxon>
        <taxon>Marasmiineae</taxon>
        <taxon>Mycenaceae</taxon>
        <taxon>Favolaschia</taxon>
    </lineage>
</organism>
<evidence type="ECO:0000313" key="3">
    <source>
        <dbReference type="EMBL" id="KAK7046601.1"/>
    </source>
</evidence>
<sequence length="311" mass="33060">MDASKQQAFLGMGAMGRGMAAQLAMKGGLSKPILLWNRTHKTAVKAEESIGGNSARAVESLVEIVREADIVWSCLYDQPVVERVYEEILEKVDLVGKVVVECSTITPEGADGLARRVVGAGGRFVTMPVFGSPSMAAGGQLSCITAGPAADVEAIKSFLVGVMGKAHIDLSDQTPGKAQELKLCGNIFNFTTLQQLAEFYTMVEKAGIGAKRGHQLVQALFPPGTPQAIYGEGMVTGRSFDTQNIVVDVEKTLHIAEYVNALADRNGVPLKAYNLAVDNIRAVGDRGDFTAVYGVVREQSGLLFVPNEGSV</sequence>
<dbReference type="PANTHER" id="PTHR43580:SF3">
    <property type="entry name" value="6-PHOSPHOGLUCONATE DEHYDROGENASE FAMILY PROTEIN (AFU_ORTHOLOGUE AFUA_2G11600)"/>
    <property type="match status" value="1"/>
</dbReference>
<proteinExistence type="inferred from homology"/>
<dbReference type="InterPro" id="IPR008927">
    <property type="entry name" value="6-PGluconate_DH-like_C_sf"/>
</dbReference>
<dbReference type="EMBL" id="JAWWNJ010000010">
    <property type="protein sequence ID" value="KAK7046601.1"/>
    <property type="molecule type" value="Genomic_DNA"/>
</dbReference>
<accession>A0AAW0D5Q2</accession>
<dbReference type="AlphaFoldDB" id="A0AAW0D5Q2"/>
<dbReference type="Gene3D" id="3.40.50.720">
    <property type="entry name" value="NAD(P)-binding Rossmann-like Domain"/>
    <property type="match status" value="1"/>
</dbReference>
<dbReference type="GO" id="GO:0050661">
    <property type="term" value="F:NADP binding"/>
    <property type="evidence" value="ECO:0007669"/>
    <property type="project" value="InterPro"/>
</dbReference>
<protein>
    <submittedName>
        <fullName evidence="3">Oxidoreductase</fullName>
    </submittedName>
</protein>
<evidence type="ECO:0000256" key="1">
    <source>
        <dbReference type="ARBA" id="ARBA00007598"/>
    </source>
</evidence>
<dbReference type="InterPro" id="IPR013328">
    <property type="entry name" value="6PGD_dom2"/>
</dbReference>